<dbReference type="STRING" id="930129.SAMN05216352_13312"/>
<feature type="transmembrane region" description="Helical" evidence="1">
    <location>
        <begin position="79"/>
        <end position="97"/>
    </location>
</feature>
<sequence>MKTEIVYWVSNVVIIGSLLLLVSIWGTFLYVGVRRKQVRSVMRSMTVVSLFLVWLFIIWIQESLSSSNRVVDVASLPFYAGYVVFPLTLVAVWRLIYT</sequence>
<feature type="transmembrane region" description="Helical" evidence="1">
    <location>
        <begin position="40"/>
        <end position="59"/>
    </location>
</feature>
<name>A0A1G8RU66_9BACI</name>
<accession>A0A1G8RU66</accession>
<proteinExistence type="predicted"/>
<keyword evidence="1" id="KW-1133">Transmembrane helix</keyword>
<dbReference type="EMBL" id="FNDU01000033">
    <property type="protein sequence ID" value="SDJ20614.1"/>
    <property type="molecule type" value="Genomic_DNA"/>
</dbReference>
<keyword evidence="3" id="KW-1185">Reference proteome</keyword>
<reference evidence="2 3" key="1">
    <citation type="submission" date="2016-10" db="EMBL/GenBank/DDBJ databases">
        <authorList>
            <person name="de Groot N.N."/>
        </authorList>
    </citation>
    <scope>NUCLEOTIDE SEQUENCE [LARGE SCALE GENOMIC DNA]</scope>
    <source>
        <strain evidence="3">P4B,CCM 7963,CECT 7998,DSM 25260,IBRC-M 10614,KCTC 13821</strain>
    </source>
</reference>
<gene>
    <name evidence="2" type="ORF">SAMN05216352_13312</name>
</gene>
<organism evidence="2 3">
    <name type="scientific">Alteribacillus bidgolensis</name>
    <dbReference type="NCBI Taxonomy" id="930129"/>
    <lineage>
        <taxon>Bacteria</taxon>
        <taxon>Bacillati</taxon>
        <taxon>Bacillota</taxon>
        <taxon>Bacilli</taxon>
        <taxon>Bacillales</taxon>
        <taxon>Bacillaceae</taxon>
        <taxon>Alteribacillus</taxon>
    </lineage>
</organism>
<evidence type="ECO:0000256" key="1">
    <source>
        <dbReference type="SAM" id="Phobius"/>
    </source>
</evidence>
<dbReference type="AlphaFoldDB" id="A0A1G8RU66"/>
<dbReference type="RefSeq" id="WP_091588402.1">
    <property type="nucleotide sequence ID" value="NZ_FNDU01000033.1"/>
</dbReference>
<dbReference type="Proteomes" id="UP000199017">
    <property type="component" value="Unassembled WGS sequence"/>
</dbReference>
<evidence type="ECO:0000313" key="3">
    <source>
        <dbReference type="Proteomes" id="UP000199017"/>
    </source>
</evidence>
<keyword evidence="1" id="KW-0472">Membrane</keyword>
<protein>
    <submittedName>
        <fullName evidence="2">Uncharacterized protein</fullName>
    </submittedName>
</protein>
<keyword evidence="1" id="KW-0812">Transmembrane</keyword>
<feature type="transmembrane region" description="Helical" evidence="1">
    <location>
        <begin position="6"/>
        <end position="33"/>
    </location>
</feature>
<evidence type="ECO:0000313" key="2">
    <source>
        <dbReference type="EMBL" id="SDJ20614.1"/>
    </source>
</evidence>